<comment type="caution">
    <text evidence="2">The sequence shown here is derived from an EMBL/GenBank/DDBJ whole genome shotgun (WGS) entry which is preliminary data.</text>
</comment>
<dbReference type="InterPro" id="IPR032675">
    <property type="entry name" value="LRR_dom_sf"/>
</dbReference>
<evidence type="ECO:0000313" key="3">
    <source>
        <dbReference type="Proteomes" id="UP001249851"/>
    </source>
</evidence>
<dbReference type="AlphaFoldDB" id="A0AAD9QV58"/>
<protein>
    <submittedName>
        <fullName evidence="2">Uncharacterized protein</fullName>
    </submittedName>
</protein>
<dbReference type="EMBL" id="JARQWQ010000013">
    <property type="protein sequence ID" value="KAK2568123.1"/>
    <property type="molecule type" value="Genomic_DNA"/>
</dbReference>
<accession>A0AAD9QV58</accession>
<organism evidence="2 3">
    <name type="scientific">Acropora cervicornis</name>
    <name type="common">Staghorn coral</name>
    <dbReference type="NCBI Taxonomy" id="6130"/>
    <lineage>
        <taxon>Eukaryota</taxon>
        <taxon>Metazoa</taxon>
        <taxon>Cnidaria</taxon>
        <taxon>Anthozoa</taxon>
        <taxon>Hexacorallia</taxon>
        <taxon>Scleractinia</taxon>
        <taxon>Astrocoeniina</taxon>
        <taxon>Acroporidae</taxon>
        <taxon>Acropora</taxon>
    </lineage>
</organism>
<name>A0AAD9QV58_ACRCE</name>
<evidence type="ECO:0000313" key="2">
    <source>
        <dbReference type="EMBL" id="KAK2568123.1"/>
    </source>
</evidence>
<feature type="signal peptide" evidence="1">
    <location>
        <begin position="1"/>
        <end position="19"/>
    </location>
</feature>
<gene>
    <name evidence="2" type="ORF">P5673_008063</name>
</gene>
<reference evidence="2" key="1">
    <citation type="journal article" date="2023" name="G3 (Bethesda)">
        <title>Whole genome assembly and annotation of the endangered Caribbean coral Acropora cervicornis.</title>
        <authorList>
            <person name="Selwyn J.D."/>
            <person name="Vollmer S.V."/>
        </authorList>
    </citation>
    <scope>NUCLEOTIDE SEQUENCE</scope>
    <source>
        <strain evidence="2">K2</strain>
    </source>
</reference>
<keyword evidence="3" id="KW-1185">Reference proteome</keyword>
<dbReference type="Gene3D" id="3.80.10.10">
    <property type="entry name" value="Ribonuclease Inhibitor"/>
    <property type="match status" value="1"/>
</dbReference>
<proteinExistence type="predicted"/>
<feature type="chain" id="PRO_5042123208" evidence="1">
    <location>
        <begin position="20"/>
        <end position="129"/>
    </location>
</feature>
<keyword evidence="1" id="KW-0732">Signal</keyword>
<sequence>MSSLIVALVILVFGSLCTSQIITPCPKECTCEKQFFPESQGVGARVNCSSRRQKKFPWPLPFATTTLQLSFHKFKSCTNKDYGDYTRWNYCDKGVAPEQQDCQTGWVAIQQDVLPEGITSRRKQDQENP</sequence>
<evidence type="ECO:0000256" key="1">
    <source>
        <dbReference type="SAM" id="SignalP"/>
    </source>
</evidence>
<reference evidence="2" key="2">
    <citation type="journal article" date="2023" name="Science">
        <title>Genomic signatures of disease resistance in endangered staghorn corals.</title>
        <authorList>
            <person name="Vollmer S.V."/>
            <person name="Selwyn J.D."/>
            <person name="Despard B.A."/>
            <person name="Roesel C.L."/>
        </authorList>
    </citation>
    <scope>NUCLEOTIDE SEQUENCE</scope>
    <source>
        <strain evidence="2">K2</strain>
    </source>
</reference>
<dbReference type="Proteomes" id="UP001249851">
    <property type="component" value="Unassembled WGS sequence"/>
</dbReference>